<dbReference type="Pfam" id="PF08858">
    <property type="entry name" value="IDEAL"/>
    <property type="match status" value="1"/>
</dbReference>
<dbReference type="SMART" id="SM00914">
    <property type="entry name" value="IDEAL"/>
    <property type="match status" value="1"/>
</dbReference>
<sequence>MIPQDELLQLKSKLLPNGAEPVVDILSQYFQQIEPTQIILQNVPLLILGRHGMIAWIPDNGKLQKSSNPDDILKHLQTFLPSKQTLYLFVNLPELPVPEEVTQVLKEISERHRKRLMLQEKIDAALDARDRQAFLKAVQELQWLNEQENVPSHGRLPDKF</sequence>
<accession>A0A1M6Q0F2</accession>
<gene>
    <name evidence="2" type="ORF">SAMN05443507_10916</name>
</gene>
<dbReference type="EMBL" id="FRAF01000009">
    <property type="protein sequence ID" value="SHK13642.1"/>
    <property type="molecule type" value="Genomic_DNA"/>
</dbReference>
<dbReference type="Proteomes" id="UP000184016">
    <property type="component" value="Unassembled WGS sequence"/>
</dbReference>
<evidence type="ECO:0000313" key="2">
    <source>
        <dbReference type="EMBL" id="SHK13642.1"/>
    </source>
</evidence>
<dbReference type="STRING" id="1830138.SAMN05443507_10916"/>
<dbReference type="Gene3D" id="4.10.810.10">
    <property type="entry name" value="Virus Scaffolding Protein, Chain A"/>
    <property type="match status" value="1"/>
</dbReference>
<evidence type="ECO:0000313" key="3">
    <source>
        <dbReference type="Proteomes" id="UP000184016"/>
    </source>
</evidence>
<reference evidence="3" key="1">
    <citation type="submission" date="2016-11" db="EMBL/GenBank/DDBJ databases">
        <authorList>
            <person name="Varghese N."/>
            <person name="Submissions S."/>
        </authorList>
    </citation>
    <scope>NUCLEOTIDE SEQUENCE [LARGE SCALE GENOMIC DNA]</scope>
    <source>
        <strain evidence="3">USBA-503</strain>
    </source>
</reference>
<dbReference type="InterPro" id="IPR014957">
    <property type="entry name" value="IDEAL_dom"/>
</dbReference>
<name>A0A1M6Q0F2_9BACL</name>
<keyword evidence="3" id="KW-1185">Reference proteome</keyword>
<organism evidence="2 3">
    <name type="scientific">Alicyclobacillus tolerans</name>
    <dbReference type="NCBI Taxonomy" id="90970"/>
    <lineage>
        <taxon>Bacteria</taxon>
        <taxon>Bacillati</taxon>
        <taxon>Bacillota</taxon>
        <taxon>Bacilli</taxon>
        <taxon>Bacillales</taxon>
        <taxon>Alicyclobacillaceae</taxon>
        <taxon>Alicyclobacillus</taxon>
    </lineage>
</organism>
<dbReference type="AlphaFoldDB" id="A0A1M6Q0F2"/>
<evidence type="ECO:0000259" key="1">
    <source>
        <dbReference type="SMART" id="SM00914"/>
    </source>
</evidence>
<protein>
    <submittedName>
        <fullName evidence="2">IDEAL domain-containing protein</fullName>
    </submittedName>
</protein>
<dbReference type="OrthoDB" id="2375685at2"/>
<proteinExistence type="predicted"/>
<dbReference type="RefSeq" id="WP_072873749.1">
    <property type="nucleotide sequence ID" value="NZ_FRAF01000009.1"/>
</dbReference>
<feature type="domain" description="IDEAL" evidence="1">
    <location>
        <begin position="104"/>
        <end position="141"/>
    </location>
</feature>
<dbReference type="InterPro" id="IPR027393">
    <property type="entry name" value="Virus_scaffolding_prot_C"/>
</dbReference>